<feature type="compositionally biased region" description="Polar residues" evidence="1">
    <location>
        <begin position="197"/>
        <end position="207"/>
    </location>
</feature>
<comment type="caution">
    <text evidence="4">The sequence shown here is derived from an EMBL/GenBank/DDBJ whole genome shotgun (WGS) entry which is preliminary data.</text>
</comment>
<dbReference type="KEGG" id="ssck:SPSK_01752"/>
<dbReference type="Pfam" id="PF17111">
    <property type="entry name" value="PigL_N"/>
    <property type="match status" value="2"/>
</dbReference>
<feature type="domain" description="Azaphilone pigments biosynthesis cluster protein L N-terminal" evidence="3">
    <location>
        <begin position="157"/>
        <end position="225"/>
    </location>
</feature>
<dbReference type="OrthoDB" id="428260at2759"/>
<proteinExistence type="predicted"/>
<sequence length="438" mass="49281">MDPLSITASALAMITAAAQATNVLCGTVSRYKERDKMLRQLYNELDDLNKILKSLGAAVDVLDTSMWTLLEGPVKRCGTMCSDFEAAMQKFSAKPTTGFRDWMKMEFMRGNINTFMDSLARYKATINIALGTITMSVRHSSSMLSRGETMLTPFRNTSQITREVLNDFHEMIKNTVYDLHVHLQRIEEEISHDRPQRTSINSSTSSEAELEDEKDVIKQCIRICEDAESHLEFLQHQDPPMRMSGGVGDVSDGDIEAQQMTFRALSESRDRIAETIGRLQERLNTTRHERPEQILEKTRLQEDIDAQKKSLELCRRASEQVSFRKVHTFGEIVSERDSGQVVVTTLADVFDVKKVLAGQSSTQLVGSMTDETLVKIAGQFRNDNRPGAPEVDVTTPSYSHLTGHPDILSPSSRATNNVERSRKTDKPVSNSVKKRTLE</sequence>
<name>A0A0F2MAX5_SPOSC</name>
<reference evidence="4 5" key="2">
    <citation type="journal article" date="2015" name="Eukaryot. Cell">
        <title>Asexual propagation of a virulent clone complex in a human and feline outbreak of sporotrichosis.</title>
        <authorList>
            <person name="Teixeira Mde M."/>
            <person name="Rodrigues A.M."/>
            <person name="Tsui C.K."/>
            <person name="de Almeida L.G."/>
            <person name="Van Diepeningen A.D."/>
            <person name="van den Ende B.G."/>
            <person name="Fernandes G.F."/>
            <person name="Kano R."/>
            <person name="Hamelin R.C."/>
            <person name="Lopes-Bezerra L.M."/>
            <person name="Vasconcelos A.T."/>
            <person name="de Hoog S."/>
            <person name="de Camargo Z.P."/>
            <person name="Felipe M.S."/>
        </authorList>
    </citation>
    <scope>NUCLEOTIDE SEQUENCE [LARGE SCALE GENOMIC DNA]</scope>
    <source>
        <strain evidence="4 5">1099-18</strain>
    </source>
</reference>
<dbReference type="VEuPathDB" id="FungiDB:SPSK_01752"/>
<dbReference type="RefSeq" id="XP_016589529.1">
    <property type="nucleotide sequence ID" value="XM_016728658.1"/>
</dbReference>
<evidence type="ECO:0000256" key="1">
    <source>
        <dbReference type="SAM" id="MobiDB-lite"/>
    </source>
</evidence>
<dbReference type="Proteomes" id="UP000033710">
    <property type="component" value="Unassembled WGS sequence"/>
</dbReference>
<protein>
    <recommendedName>
        <fullName evidence="3">Azaphilone pigments biosynthesis cluster protein L N-terminal domain-containing protein</fullName>
    </recommendedName>
</protein>
<dbReference type="InterPro" id="IPR031348">
    <property type="entry name" value="PigL_N"/>
</dbReference>
<gene>
    <name evidence="4" type="ORF">SPSK_01752</name>
</gene>
<feature type="compositionally biased region" description="Polar residues" evidence="1">
    <location>
        <begin position="409"/>
        <end position="418"/>
    </location>
</feature>
<reference evidence="4 5" key="1">
    <citation type="journal article" date="2014" name="BMC Genomics">
        <title>Comparative genomics of the major fungal agents of human and animal Sporotrichosis: Sporothrix schenckii and Sporothrix brasiliensis.</title>
        <authorList>
            <person name="Teixeira M.M."/>
            <person name="de Almeida L.G."/>
            <person name="Kubitschek-Barreira P."/>
            <person name="Alves F.L."/>
            <person name="Kioshima E.S."/>
            <person name="Abadio A.K."/>
            <person name="Fernandes L."/>
            <person name="Derengowski L.S."/>
            <person name="Ferreira K.S."/>
            <person name="Souza R.C."/>
            <person name="Ruiz J.C."/>
            <person name="de Andrade N.C."/>
            <person name="Paes H.C."/>
            <person name="Nicola A.M."/>
            <person name="Albuquerque P."/>
            <person name="Gerber A.L."/>
            <person name="Martins V.P."/>
            <person name="Peconick L.D."/>
            <person name="Neto A.V."/>
            <person name="Chaucanez C.B."/>
            <person name="Silva P.A."/>
            <person name="Cunha O.L."/>
            <person name="de Oliveira F.F."/>
            <person name="dos Santos T.C."/>
            <person name="Barros A.L."/>
            <person name="Soares M.A."/>
            <person name="de Oliveira L.M."/>
            <person name="Marini M.M."/>
            <person name="Villalobos-Duno H."/>
            <person name="Cunha M.M."/>
            <person name="de Hoog S."/>
            <person name="da Silveira J.F."/>
            <person name="Henrissat B."/>
            <person name="Nino-Vega G.A."/>
            <person name="Cisalpino P.S."/>
            <person name="Mora-Montes H.M."/>
            <person name="Almeida S.R."/>
            <person name="Stajich J.E."/>
            <person name="Lopes-Bezerra L.M."/>
            <person name="Vasconcelos A.T."/>
            <person name="Felipe M.S."/>
        </authorList>
    </citation>
    <scope>NUCLEOTIDE SEQUENCE [LARGE SCALE GENOMIC DNA]</scope>
    <source>
        <strain evidence="4 5">1099-18</strain>
    </source>
</reference>
<evidence type="ECO:0000259" key="3">
    <source>
        <dbReference type="Pfam" id="PF17111"/>
    </source>
</evidence>
<feature type="domain" description="Azaphilone pigments biosynthesis cluster protein L N-terminal" evidence="3">
    <location>
        <begin position="1"/>
        <end position="142"/>
    </location>
</feature>
<feature type="chain" id="PRO_5002455251" description="Azaphilone pigments biosynthesis cluster protein L N-terminal domain-containing protein" evidence="2">
    <location>
        <begin position="21"/>
        <end position="438"/>
    </location>
</feature>
<evidence type="ECO:0000313" key="5">
    <source>
        <dbReference type="Proteomes" id="UP000033710"/>
    </source>
</evidence>
<keyword evidence="2" id="KW-0732">Signal</keyword>
<accession>A0A0F2MAX5</accession>
<feature type="region of interest" description="Disordered" evidence="1">
    <location>
        <begin position="190"/>
        <end position="212"/>
    </location>
</feature>
<dbReference type="GeneID" id="27663935"/>
<evidence type="ECO:0000256" key="2">
    <source>
        <dbReference type="SAM" id="SignalP"/>
    </source>
</evidence>
<feature type="signal peptide" evidence="2">
    <location>
        <begin position="1"/>
        <end position="20"/>
    </location>
</feature>
<organism evidence="4 5">
    <name type="scientific">Sporothrix schenckii 1099-18</name>
    <dbReference type="NCBI Taxonomy" id="1397361"/>
    <lineage>
        <taxon>Eukaryota</taxon>
        <taxon>Fungi</taxon>
        <taxon>Dikarya</taxon>
        <taxon>Ascomycota</taxon>
        <taxon>Pezizomycotina</taxon>
        <taxon>Sordariomycetes</taxon>
        <taxon>Sordariomycetidae</taxon>
        <taxon>Ophiostomatales</taxon>
        <taxon>Ophiostomataceae</taxon>
        <taxon>Sporothrix</taxon>
    </lineage>
</organism>
<dbReference type="AlphaFoldDB" id="A0A0F2MAX5"/>
<feature type="region of interest" description="Disordered" evidence="1">
    <location>
        <begin position="381"/>
        <end position="438"/>
    </location>
</feature>
<evidence type="ECO:0000313" key="4">
    <source>
        <dbReference type="EMBL" id="KJR86853.1"/>
    </source>
</evidence>
<dbReference type="EMBL" id="AXCR01000005">
    <property type="protein sequence ID" value="KJR86853.1"/>
    <property type="molecule type" value="Genomic_DNA"/>
</dbReference>